<accession>F2NEJ9</accession>
<dbReference type="Proteomes" id="UP000000483">
    <property type="component" value="Chromosome"/>
</dbReference>
<dbReference type="Pfam" id="PF13431">
    <property type="entry name" value="TPR_17"/>
    <property type="match status" value="1"/>
</dbReference>
<reference evidence="2" key="2">
    <citation type="submission" date="2011-03" db="EMBL/GenBank/DDBJ databases">
        <title>The complete genome of Desulfobacca acetoxidans DSM 11109.</title>
        <authorList>
            <consortium name="US DOE Joint Genome Institute (JGI-PGF)"/>
            <person name="Lucas S."/>
            <person name="Copeland A."/>
            <person name="Lapidus A."/>
            <person name="Bruce D."/>
            <person name="Goodwin L."/>
            <person name="Pitluck S."/>
            <person name="Peters L."/>
            <person name="Kyrpides N."/>
            <person name="Mavromatis K."/>
            <person name="Ivanova N."/>
            <person name="Ovchinnikova G."/>
            <person name="Teshima H."/>
            <person name="Detter J.C."/>
            <person name="Han C."/>
            <person name="Land M."/>
            <person name="Hauser L."/>
            <person name="Markowitz V."/>
            <person name="Cheng J.-F."/>
            <person name="Hugenholtz P."/>
            <person name="Woyke T."/>
            <person name="Wu D."/>
            <person name="Spring S."/>
            <person name="Schueler E."/>
            <person name="Brambilla E."/>
            <person name="Klenk H.-P."/>
            <person name="Eisen J.A."/>
        </authorList>
    </citation>
    <scope>NUCLEOTIDE SEQUENCE [LARGE SCALE GENOMIC DNA]</scope>
    <source>
        <strain evidence="2">ATCC 700848 / DSM 11109 / ASRB2</strain>
    </source>
</reference>
<gene>
    <name evidence="1" type="ordered locus">Desac_0298</name>
</gene>
<proteinExistence type="predicted"/>
<protein>
    <submittedName>
        <fullName evidence="1">Uncharacterized protein</fullName>
    </submittedName>
</protein>
<dbReference type="AlphaFoldDB" id="F2NEJ9"/>
<evidence type="ECO:0000313" key="2">
    <source>
        <dbReference type="Proteomes" id="UP000000483"/>
    </source>
</evidence>
<dbReference type="KEGG" id="dao:Desac_0298"/>
<dbReference type="Gene3D" id="1.25.40.10">
    <property type="entry name" value="Tetratricopeptide repeat domain"/>
    <property type="match status" value="1"/>
</dbReference>
<dbReference type="STRING" id="880072.Desac_0298"/>
<keyword evidence="2" id="KW-1185">Reference proteome</keyword>
<dbReference type="RefSeq" id="WP_013705302.1">
    <property type="nucleotide sequence ID" value="NC_015388.1"/>
</dbReference>
<dbReference type="EMBL" id="CP002629">
    <property type="protein sequence ID" value="AEB08189.1"/>
    <property type="molecule type" value="Genomic_DNA"/>
</dbReference>
<name>F2NEJ9_DESAR</name>
<reference evidence="1 2" key="1">
    <citation type="journal article" date="2011" name="Stand. Genomic Sci.">
        <title>Complete genome sequence of the acetate-degrading sulfate reducer Desulfobacca acetoxidans type strain (ASRB2).</title>
        <authorList>
            <person name="Goker M."/>
            <person name="Teshima H."/>
            <person name="Lapidus A."/>
            <person name="Nolan M."/>
            <person name="Lucas S."/>
            <person name="Hammon N."/>
            <person name="Deshpande S."/>
            <person name="Cheng J.F."/>
            <person name="Tapia R."/>
            <person name="Han C."/>
            <person name="Goodwin L."/>
            <person name="Pitluck S."/>
            <person name="Huntemann M."/>
            <person name="Liolios K."/>
            <person name="Ivanova N."/>
            <person name="Pagani I."/>
            <person name="Mavromatis K."/>
            <person name="Ovchinikova G."/>
            <person name="Pati A."/>
            <person name="Chen A."/>
            <person name="Palaniappan K."/>
            <person name="Land M."/>
            <person name="Hauser L."/>
            <person name="Brambilla E.M."/>
            <person name="Rohde M."/>
            <person name="Spring S."/>
            <person name="Detter J.C."/>
            <person name="Woyke T."/>
            <person name="Bristow J."/>
            <person name="Eisen J.A."/>
            <person name="Markowitz V."/>
            <person name="Hugenholtz P."/>
            <person name="Kyrpides N.C."/>
            <person name="Klenk H.P."/>
        </authorList>
    </citation>
    <scope>NUCLEOTIDE SEQUENCE [LARGE SCALE GENOMIC DNA]</scope>
    <source>
        <strain evidence="2">ATCC 700848 / DSM 11109 / ASRB2</strain>
    </source>
</reference>
<dbReference type="eggNOG" id="COG0457">
    <property type="taxonomic scope" value="Bacteria"/>
</dbReference>
<dbReference type="SUPFAM" id="SSF48452">
    <property type="entry name" value="TPR-like"/>
    <property type="match status" value="1"/>
</dbReference>
<organism evidence="1 2">
    <name type="scientific">Desulfobacca acetoxidans (strain ATCC 700848 / DSM 11109 / ASRB2)</name>
    <dbReference type="NCBI Taxonomy" id="880072"/>
    <lineage>
        <taxon>Bacteria</taxon>
        <taxon>Pseudomonadati</taxon>
        <taxon>Thermodesulfobacteriota</taxon>
        <taxon>Desulfobaccia</taxon>
        <taxon>Desulfobaccales</taxon>
        <taxon>Desulfobaccaceae</taxon>
        <taxon>Desulfobacca</taxon>
    </lineage>
</organism>
<evidence type="ECO:0000313" key="1">
    <source>
        <dbReference type="EMBL" id="AEB08189.1"/>
    </source>
</evidence>
<sequence>MQCRLLQLSPIVLIVWILISWLFSSPAAAQPQLFTDDVFTPLSLGYEALRSGNNEAARMQFEKAIKIDRYNPYALNNLAVLMEREGKLKEAMAYLLEAETYAAEYLNKPDEICDIGGLCLAVNPAGKKSQKSSIAPLIHGNINLLRIKIGKDKSGG</sequence>
<dbReference type="InterPro" id="IPR011990">
    <property type="entry name" value="TPR-like_helical_dom_sf"/>
</dbReference>
<dbReference type="HOGENOM" id="CLU_138413_0_0_7"/>